<proteinExistence type="predicted"/>
<gene>
    <name evidence="3" type="ORF">LARI1_G005766</name>
</gene>
<dbReference type="PROSITE" id="PS50889">
    <property type="entry name" value="S4"/>
    <property type="match status" value="1"/>
</dbReference>
<feature type="compositionally biased region" description="Low complexity" evidence="2">
    <location>
        <begin position="1"/>
        <end position="18"/>
    </location>
</feature>
<evidence type="ECO:0000256" key="1">
    <source>
        <dbReference type="PROSITE-ProRule" id="PRU00182"/>
    </source>
</evidence>
<dbReference type="SUPFAM" id="SSF81301">
    <property type="entry name" value="Nucleotidyltransferase"/>
    <property type="match status" value="1"/>
</dbReference>
<evidence type="ECO:0000313" key="4">
    <source>
        <dbReference type="Proteomes" id="UP000469559"/>
    </source>
</evidence>
<evidence type="ECO:0000313" key="3">
    <source>
        <dbReference type="EMBL" id="TVY15843.1"/>
    </source>
</evidence>
<name>A0A8T9BBT7_9HELO</name>
<comment type="caution">
    <text evidence="3">The sequence shown here is derived from an EMBL/GenBank/DDBJ whole genome shotgun (WGS) entry which is preliminary data.</text>
</comment>
<dbReference type="EMBL" id="QGMF01000444">
    <property type="protein sequence ID" value="TVY15843.1"/>
    <property type="molecule type" value="Genomic_DNA"/>
</dbReference>
<dbReference type="Gene3D" id="3.30.460.40">
    <property type="match status" value="1"/>
</dbReference>
<dbReference type="Proteomes" id="UP000469559">
    <property type="component" value="Unassembled WGS sequence"/>
</dbReference>
<organism evidence="3 4">
    <name type="scientific">Lachnellula arida</name>
    <dbReference type="NCBI Taxonomy" id="1316785"/>
    <lineage>
        <taxon>Eukaryota</taxon>
        <taxon>Fungi</taxon>
        <taxon>Dikarya</taxon>
        <taxon>Ascomycota</taxon>
        <taxon>Pezizomycotina</taxon>
        <taxon>Leotiomycetes</taxon>
        <taxon>Helotiales</taxon>
        <taxon>Lachnaceae</taxon>
        <taxon>Lachnellula</taxon>
    </lineage>
</organism>
<keyword evidence="1" id="KW-0694">RNA-binding</keyword>
<dbReference type="OrthoDB" id="5419802at2759"/>
<sequence length="216" mass="23934">MASSSGSGSSGYPSGSGPFQSTKPSPEQIREAAEAIRHSLGNQVYAIVGGAACSLLGSTRETEDVDFVVPQGATRDARRMLKNQPQHFDVENRTLHTYYKADPRVEIEIIAPPSLFQENFDNNTSVVLVNGVKVLKPSLILNAKCNSITGRASEGKKKTDAEDIKFCLWWCANNNAFPTAAEVPRASKEFVQWFVSEFEGAEYWTNARYNWKTWSF</sequence>
<dbReference type="InterPro" id="IPR043519">
    <property type="entry name" value="NT_sf"/>
</dbReference>
<reference evidence="3 4" key="1">
    <citation type="submission" date="2018-05" db="EMBL/GenBank/DDBJ databases">
        <title>Whole genome sequencing for identification of molecular markers to develop diagnostic detection tools for the regulated plant pathogen Lachnellula willkommii.</title>
        <authorList>
            <person name="Giroux E."/>
            <person name="Bilodeau G."/>
        </authorList>
    </citation>
    <scope>NUCLEOTIDE SEQUENCE [LARGE SCALE GENOMIC DNA]</scope>
    <source>
        <strain evidence="3 4">CBS 203.66</strain>
    </source>
</reference>
<evidence type="ECO:0000256" key="2">
    <source>
        <dbReference type="SAM" id="MobiDB-lite"/>
    </source>
</evidence>
<protein>
    <submittedName>
        <fullName evidence="3">Uncharacterized protein</fullName>
    </submittedName>
</protein>
<dbReference type="AlphaFoldDB" id="A0A8T9BBT7"/>
<keyword evidence="4" id="KW-1185">Reference proteome</keyword>
<feature type="region of interest" description="Disordered" evidence="2">
    <location>
        <begin position="1"/>
        <end position="29"/>
    </location>
</feature>
<dbReference type="GO" id="GO:0003723">
    <property type="term" value="F:RNA binding"/>
    <property type="evidence" value="ECO:0007669"/>
    <property type="project" value="UniProtKB-KW"/>
</dbReference>
<accession>A0A8T9BBT7</accession>